<reference evidence="1" key="1">
    <citation type="submission" date="2025-08" db="UniProtKB">
        <authorList>
            <consortium name="RefSeq"/>
        </authorList>
    </citation>
    <scope>IDENTIFICATION</scope>
    <source>
        <tissue evidence="1">Whole insect</tissue>
    </source>
</reference>
<accession>A0A6P7FZA7</accession>
<organism evidence="1">
    <name type="scientific">Diabrotica virgifera virgifera</name>
    <name type="common">western corn rootworm</name>
    <dbReference type="NCBI Taxonomy" id="50390"/>
    <lineage>
        <taxon>Eukaryota</taxon>
        <taxon>Metazoa</taxon>
        <taxon>Ecdysozoa</taxon>
        <taxon>Arthropoda</taxon>
        <taxon>Hexapoda</taxon>
        <taxon>Insecta</taxon>
        <taxon>Pterygota</taxon>
        <taxon>Neoptera</taxon>
        <taxon>Endopterygota</taxon>
        <taxon>Coleoptera</taxon>
        <taxon>Polyphaga</taxon>
        <taxon>Cucujiformia</taxon>
        <taxon>Chrysomeloidea</taxon>
        <taxon>Chrysomelidae</taxon>
        <taxon>Galerucinae</taxon>
        <taxon>Diabroticina</taxon>
        <taxon>Diabroticites</taxon>
        <taxon>Diabrotica</taxon>
    </lineage>
</organism>
<gene>
    <name evidence="1" type="primary">LOC114335826</name>
</gene>
<dbReference type="PANTHER" id="PTHR47331:SF5">
    <property type="entry name" value="RIBONUCLEASE H"/>
    <property type="match status" value="1"/>
</dbReference>
<proteinExistence type="predicted"/>
<dbReference type="InParanoid" id="A0A6P7FZA7"/>
<dbReference type="PANTHER" id="PTHR47331">
    <property type="entry name" value="PHD-TYPE DOMAIN-CONTAINING PROTEIN"/>
    <property type="match status" value="1"/>
</dbReference>
<name>A0A6P7FZA7_DIAVI</name>
<protein>
    <submittedName>
        <fullName evidence="1">Uncharacterized protein LOC114335826</fullName>
    </submittedName>
</protein>
<evidence type="ECO:0000313" key="1">
    <source>
        <dbReference type="RefSeq" id="XP_028141919.1"/>
    </source>
</evidence>
<sequence>MAPSLLKLRGSIKQKQTLYQQFVNSFFKDIKYENADFNYSQLGISQQATKLGKRCNAKTKSVRTDFQVDLSFLVIPTINECLPSQPIAASKLNIPNHLQLADSTFHKMEKVNILLGAGIFFNLLSAGQICLGPIGSLVMQKTVLRWIISGPIPSTSSNQIICRFVSNEVTNDDLQSKLKTFWEIEEPSYKSKTLSGDVKEYDKECEEIFQRTTKRDSDGRLIVTIPLKKPVSLLGESKDAALKRLNGLETRLRKNANLSNLYRTFTQEHMSVGHMSTIYNNQEINQISYYMPHYVVNENFATCNLAPMLLSLPKAFEE</sequence>
<dbReference type="OrthoDB" id="6778194at2759"/>
<dbReference type="AlphaFoldDB" id="A0A6P7FZA7"/>
<dbReference type="RefSeq" id="XP_028141919.1">
    <property type="nucleotide sequence ID" value="XM_028286118.1"/>
</dbReference>